<evidence type="ECO:0000313" key="8">
    <source>
        <dbReference type="RefSeq" id="XP_032829970.1"/>
    </source>
</evidence>
<dbReference type="GeneID" id="116953829"/>
<feature type="compositionally biased region" description="Acidic residues" evidence="6">
    <location>
        <begin position="552"/>
        <end position="564"/>
    </location>
</feature>
<reference evidence="8" key="1">
    <citation type="submission" date="2025-08" db="UniProtKB">
        <authorList>
            <consortium name="RefSeq"/>
        </authorList>
    </citation>
    <scope>IDENTIFICATION</scope>
    <source>
        <tissue evidence="8">Sperm</tissue>
    </source>
</reference>
<dbReference type="KEGG" id="pmrn:116953829"/>
<feature type="compositionally biased region" description="Basic and acidic residues" evidence="6">
    <location>
        <begin position="76"/>
        <end position="85"/>
    </location>
</feature>
<evidence type="ECO:0000256" key="3">
    <source>
        <dbReference type="ARBA" id="ARBA00022664"/>
    </source>
</evidence>
<dbReference type="GO" id="GO:0045292">
    <property type="term" value="P:mRNA cis splicing, via spliceosome"/>
    <property type="evidence" value="ECO:0007669"/>
    <property type="project" value="TreeGrafter"/>
</dbReference>
<evidence type="ECO:0000256" key="2">
    <source>
        <dbReference type="ARBA" id="ARBA00006076"/>
    </source>
</evidence>
<dbReference type="PANTHER" id="PTHR14152">
    <property type="entry name" value="SQUAMOUS CELL CARCINOMA ANTIGEN RECOGNISED BY CYTOTOXIC T LYMPHOCYTES"/>
    <property type="match status" value="1"/>
</dbReference>
<dbReference type="Pfam" id="PF03343">
    <property type="entry name" value="SART-1"/>
    <property type="match status" value="1"/>
</dbReference>
<feature type="compositionally biased region" description="Basic and acidic residues" evidence="6">
    <location>
        <begin position="37"/>
        <end position="68"/>
    </location>
</feature>
<protein>
    <submittedName>
        <fullName evidence="8">U4/U6.U5 tri-snRNP-associated protein 1</fullName>
    </submittedName>
</protein>
<organism evidence="7 8">
    <name type="scientific">Petromyzon marinus</name>
    <name type="common">Sea lamprey</name>
    <dbReference type="NCBI Taxonomy" id="7757"/>
    <lineage>
        <taxon>Eukaryota</taxon>
        <taxon>Metazoa</taxon>
        <taxon>Chordata</taxon>
        <taxon>Craniata</taxon>
        <taxon>Vertebrata</taxon>
        <taxon>Cyclostomata</taxon>
        <taxon>Hyperoartia</taxon>
        <taxon>Petromyzontiformes</taxon>
        <taxon>Petromyzontidae</taxon>
        <taxon>Petromyzon</taxon>
    </lineage>
</organism>
<dbReference type="AlphaFoldDB" id="A0AAJ7XD53"/>
<keyword evidence="3" id="KW-0507">mRNA processing</keyword>
<dbReference type="InterPro" id="IPR045347">
    <property type="entry name" value="HIND"/>
</dbReference>
<dbReference type="InterPro" id="IPR005011">
    <property type="entry name" value="SNU66/SART1"/>
</dbReference>
<dbReference type="GO" id="GO:0046540">
    <property type="term" value="C:U4/U6 x U5 tri-snRNP complex"/>
    <property type="evidence" value="ECO:0007669"/>
    <property type="project" value="InterPro"/>
</dbReference>
<keyword evidence="4" id="KW-0508">mRNA splicing</keyword>
<evidence type="ECO:0000256" key="5">
    <source>
        <dbReference type="ARBA" id="ARBA00023242"/>
    </source>
</evidence>
<feature type="compositionally biased region" description="Basic residues" evidence="6">
    <location>
        <begin position="398"/>
        <end position="411"/>
    </location>
</feature>
<comment type="similarity">
    <text evidence="2">Belongs to the SNU66/SART1 family.</text>
</comment>
<dbReference type="PANTHER" id="PTHR14152:SF5">
    <property type="entry name" value="U4_U6.U5 TRI-SNRNP-ASSOCIATED PROTEIN 1"/>
    <property type="match status" value="1"/>
</dbReference>
<feature type="region of interest" description="Disordered" evidence="6">
    <location>
        <begin position="398"/>
        <end position="573"/>
    </location>
</feature>
<dbReference type="RefSeq" id="XP_032829970.1">
    <property type="nucleotide sequence ID" value="XM_032974079.1"/>
</dbReference>
<sequence length="823" mass="93236">MGSSKKHKEKDRGGGEEERRRGERGERRPRGHRSRSRSRDRDRDRERDRTRSRRERRERGERGERGEDASAGGPPPEKRVRRDHDEGDEGGAVTEGGDVPAPKSASGNNSLSIEETNKLRAKLGLKPLETSDAAKQSEEGSSKDNPVLFHPENLASIKKKAVLKEKLAALKEKRLINQKLGKVRTLAEEEDWLDDAAVWVQRSRKLQQEKDMAQKRAKVLEEMDAEFGISSLVEEEMGAKKEPSYTSKDLTGLSVEHDIETFQEGQTVILTLKDKAILDEEDGDVLVNVNMVDKEKADKNVELKKKKPVYQPYEEDESVDDLAIMRQRAVLSKYDEEIDGEKRKSFQLEHGGTADGSWERELQSVRDTLRSQAQRLETAVPQIANEFYSPEEMVTFRKTKRRVKKIRRREKTLRADQLAPLPGKTSGVAASDLGSRRRQGALPPCSVEGEGEQAEGESEEVRGDGRGGEERQEEGHDADTTVQDMQMSDDEEELVTPASPVVVEEDEAEQELQRQLDKQRRLRQKRDLRDAAIRVATVVRSMQSGERRGENDGGEDEEEDDEEGMVLGERDRHGHIVFNSTSEFCRTLGEIPTYGLSGNRDDRDDLLDFEQSDSEMRADEEDEEGAGWSAVNLEEERERVETPTGAGAILEEEPMITGGLASALKLCNTKGYLETEIAKMARVKNPHKTLPSALYTIEDKNHGSDDKYSRREEYRAYGQEFKDKEHYRPDVRIEYVDETGRKLTPKEAFRQLSHRFHGKGSGRMKTEKRQKKLEEEHMLRKMSSSDTPLGTVALLQEKQKAQKTPFIILSGSGKSMNANTITK</sequence>
<evidence type="ECO:0000256" key="6">
    <source>
        <dbReference type="SAM" id="MobiDB-lite"/>
    </source>
</evidence>
<gene>
    <name evidence="8" type="primary">SART1</name>
</gene>
<dbReference type="CTD" id="9092"/>
<feature type="compositionally biased region" description="Basic and acidic residues" evidence="6">
    <location>
        <begin position="459"/>
        <end position="479"/>
    </location>
</feature>
<keyword evidence="7" id="KW-1185">Reference proteome</keyword>
<feature type="compositionally biased region" description="Basic and acidic residues" evidence="6">
    <location>
        <begin position="10"/>
        <end position="28"/>
    </location>
</feature>
<feature type="compositionally biased region" description="Acidic residues" evidence="6">
    <location>
        <begin position="449"/>
        <end position="458"/>
    </location>
</feature>
<feature type="compositionally biased region" description="Polar residues" evidence="6">
    <location>
        <begin position="105"/>
        <end position="114"/>
    </location>
</feature>
<feature type="region of interest" description="Disordered" evidence="6">
    <location>
        <begin position="1"/>
        <end position="148"/>
    </location>
</feature>
<name>A0AAJ7XD53_PETMA</name>
<evidence type="ECO:0000256" key="1">
    <source>
        <dbReference type="ARBA" id="ARBA00004123"/>
    </source>
</evidence>
<accession>A0AAJ7XD53</accession>
<comment type="subcellular location">
    <subcellularLocation>
        <location evidence="1">Nucleus</location>
    </subcellularLocation>
</comment>
<evidence type="ECO:0000256" key="4">
    <source>
        <dbReference type="ARBA" id="ARBA00023187"/>
    </source>
</evidence>
<dbReference type="Pfam" id="PF19252">
    <property type="entry name" value="HIND"/>
    <property type="match status" value="1"/>
</dbReference>
<feature type="compositionally biased region" description="Basic and acidic residues" evidence="6">
    <location>
        <begin position="511"/>
        <end position="532"/>
    </location>
</feature>
<proteinExistence type="inferred from homology"/>
<keyword evidence="5" id="KW-0539">Nucleus</keyword>
<evidence type="ECO:0000313" key="7">
    <source>
        <dbReference type="Proteomes" id="UP001318040"/>
    </source>
</evidence>
<dbReference type="GO" id="GO:0000481">
    <property type="term" value="P:maturation of 5S rRNA"/>
    <property type="evidence" value="ECO:0007669"/>
    <property type="project" value="TreeGrafter"/>
</dbReference>
<dbReference type="Proteomes" id="UP001318040">
    <property type="component" value="Chromosome 53"/>
</dbReference>